<dbReference type="EMBL" id="JBHTBH010000001">
    <property type="protein sequence ID" value="MFC7326448.1"/>
    <property type="molecule type" value="Genomic_DNA"/>
</dbReference>
<evidence type="ECO:0000313" key="4">
    <source>
        <dbReference type="EMBL" id="MFC7326448.1"/>
    </source>
</evidence>
<dbReference type="InterPro" id="IPR044651">
    <property type="entry name" value="OTSB-like"/>
</dbReference>
<evidence type="ECO:0000313" key="5">
    <source>
        <dbReference type="Proteomes" id="UP001596540"/>
    </source>
</evidence>
<keyword evidence="3" id="KW-0479">Metal-binding</keyword>
<keyword evidence="5" id="KW-1185">Reference proteome</keyword>
<keyword evidence="3" id="KW-0460">Magnesium</keyword>
<comment type="caution">
    <text evidence="4">The sequence shown here is derived from an EMBL/GenBank/DDBJ whole genome shotgun (WGS) entry which is preliminary data.</text>
</comment>
<accession>A0ABW2K8Y2</accession>
<dbReference type="SUPFAM" id="SSF56784">
    <property type="entry name" value="HAD-like"/>
    <property type="match status" value="1"/>
</dbReference>
<gene>
    <name evidence="4" type="primary">otsB</name>
    <name evidence="4" type="ORF">ACFQRF_01730</name>
</gene>
<proteinExistence type="inferred from homology"/>
<dbReference type="RefSeq" id="WP_379868211.1">
    <property type="nucleotide sequence ID" value="NZ_JBHTBH010000001.1"/>
</dbReference>
<keyword evidence="1 3" id="KW-0378">Hydrolase</keyword>
<dbReference type="Pfam" id="PF02358">
    <property type="entry name" value="Trehalose_PPase"/>
    <property type="match status" value="1"/>
</dbReference>
<dbReference type="Gene3D" id="3.30.70.1020">
    <property type="entry name" value="Trehalose-6-phosphate phosphatase related protein, domain 2"/>
    <property type="match status" value="1"/>
</dbReference>
<comment type="catalytic activity">
    <reaction evidence="3">
        <text>alpha,alpha-trehalose 6-phosphate + H2O = alpha,alpha-trehalose + phosphate</text>
        <dbReference type="Rhea" id="RHEA:23420"/>
        <dbReference type="ChEBI" id="CHEBI:15377"/>
        <dbReference type="ChEBI" id="CHEBI:16551"/>
        <dbReference type="ChEBI" id="CHEBI:43474"/>
        <dbReference type="ChEBI" id="CHEBI:58429"/>
        <dbReference type="EC" id="3.1.3.12"/>
    </reaction>
</comment>
<evidence type="ECO:0000256" key="2">
    <source>
        <dbReference type="ARBA" id="ARBA00024179"/>
    </source>
</evidence>
<dbReference type="InterPro" id="IPR036412">
    <property type="entry name" value="HAD-like_sf"/>
</dbReference>
<reference evidence="5" key="1">
    <citation type="journal article" date="2019" name="Int. J. Syst. Evol. Microbiol.">
        <title>The Global Catalogue of Microorganisms (GCM) 10K type strain sequencing project: providing services to taxonomists for standard genome sequencing and annotation.</title>
        <authorList>
            <consortium name="The Broad Institute Genomics Platform"/>
            <consortium name="The Broad Institute Genome Sequencing Center for Infectious Disease"/>
            <person name="Wu L."/>
            <person name="Ma J."/>
        </authorList>
    </citation>
    <scope>NUCLEOTIDE SEQUENCE [LARGE SCALE GENOMIC DNA]</scope>
    <source>
        <strain evidence="5">CGMCC 4.7382</strain>
    </source>
</reference>
<protein>
    <recommendedName>
        <fullName evidence="3">Trehalose 6-phosphate phosphatase</fullName>
        <ecNumber evidence="3">3.1.3.12</ecNumber>
    </recommendedName>
</protein>
<dbReference type="PANTHER" id="PTHR43768">
    <property type="entry name" value="TREHALOSE 6-PHOSPHATE PHOSPHATASE"/>
    <property type="match status" value="1"/>
</dbReference>
<sequence length="275" mass="28120">MTLPRPRTAEGAAALDRLLADPSGAVLAFDFDGTLAPIVPDPRDARAHPDVPAVLSRLSPLVRALVIVTGRPAAVAVEYGGFAGADGLSGLTVLGQYGRERWADGRLTVPEPPPGVAVARAELPGLLERLAVPAGTWIEDKQHALAVHTRRTSDPDGALELVRGPLTDLAARTGLTVEPGRMVVELRPPGMDKGVALTGFVAEHGATSLLYAGDDLGDLAAFDAVRDLRGRGVAGLTVCSGSDEVPELAGRADLVVDGPAGVVGLLAGLAAALEG</sequence>
<comment type="similarity">
    <text evidence="3">Belongs to the trehalose phosphatase family.</text>
</comment>
<dbReference type="GO" id="GO:0004805">
    <property type="term" value="F:trehalose-phosphatase activity"/>
    <property type="evidence" value="ECO:0007669"/>
    <property type="project" value="UniProtKB-EC"/>
</dbReference>
<name>A0ABW2K8Y2_9ACTN</name>
<comment type="cofactor">
    <cofactor evidence="3">
        <name>Mg(2+)</name>
        <dbReference type="ChEBI" id="CHEBI:18420"/>
    </cofactor>
</comment>
<dbReference type="Gene3D" id="3.40.50.1000">
    <property type="entry name" value="HAD superfamily/HAD-like"/>
    <property type="match status" value="1"/>
</dbReference>
<dbReference type="PANTHER" id="PTHR43768:SF3">
    <property type="entry name" value="TREHALOSE 6-PHOSPHATE PHOSPHATASE"/>
    <property type="match status" value="1"/>
</dbReference>
<dbReference type="Proteomes" id="UP001596540">
    <property type="component" value="Unassembled WGS sequence"/>
</dbReference>
<dbReference type="InterPro" id="IPR023214">
    <property type="entry name" value="HAD_sf"/>
</dbReference>
<evidence type="ECO:0000256" key="3">
    <source>
        <dbReference type="RuleBase" id="RU361117"/>
    </source>
</evidence>
<dbReference type="EC" id="3.1.3.12" evidence="3"/>
<dbReference type="NCBIfam" id="TIGR00685">
    <property type="entry name" value="T6PP"/>
    <property type="match status" value="1"/>
</dbReference>
<evidence type="ECO:0000256" key="1">
    <source>
        <dbReference type="ARBA" id="ARBA00022801"/>
    </source>
</evidence>
<dbReference type="InterPro" id="IPR003337">
    <property type="entry name" value="Trehalose_PPase"/>
</dbReference>
<organism evidence="4 5">
    <name type="scientific">Marinactinospora rubrisoli</name>
    <dbReference type="NCBI Taxonomy" id="2715399"/>
    <lineage>
        <taxon>Bacteria</taxon>
        <taxon>Bacillati</taxon>
        <taxon>Actinomycetota</taxon>
        <taxon>Actinomycetes</taxon>
        <taxon>Streptosporangiales</taxon>
        <taxon>Nocardiopsidaceae</taxon>
        <taxon>Marinactinospora</taxon>
    </lineage>
</organism>
<comment type="pathway">
    <text evidence="3">Glycan biosynthesis; trehalose biosynthesis.</text>
</comment>
<comment type="function">
    <text evidence="2 3">Removes the phosphate from trehalose 6-phosphate to produce free trehalose.</text>
</comment>